<proteinExistence type="predicted"/>
<protein>
    <submittedName>
        <fullName evidence="2">Uncharacterized protein</fullName>
    </submittedName>
</protein>
<keyword evidence="1" id="KW-1133">Transmembrane helix</keyword>
<keyword evidence="1" id="KW-0472">Membrane</keyword>
<accession>A0A6N2M5C0</accession>
<reference evidence="2" key="1">
    <citation type="submission" date="2019-03" db="EMBL/GenBank/DDBJ databases">
        <authorList>
            <person name="Mank J."/>
            <person name="Almeida P."/>
        </authorList>
    </citation>
    <scope>NUCLEOTIDE SEQUENCE</scope>
    <source>
        <strain evidence="2">78183</strain>
    </source>
</reference>
<keyword evidence="1" id="KW-0812">Transmembrane</keyword>
<evidence type="ECO:0000313" key="2">
    <source>
        <dbReference type="EMBL" id="VFU44849.1"/>
    </source>
</evidence>
<feature type="transmembrane region" description="Helical" evidence="1">
    <location>
        <begin position="53"/>
        <end position="71"/>
    </location>
</feature>
<feature type="transmembrane region" description="Helical" evidence="1">
    <location>
        <begin position="27"/>
        <end position="47"/>
    </location>
</feature>
<dbReference type="AlphaFoldDB" id="A0A6N2M5C0"/>
<dbReference type="EMBL" id="CAADRP010001608">
    <property type="protein sequence ID" value="VFU44849.1"/>
    <property type="molecule type" value="Genomic_DNA"/>
</dbReference>
<name>A0A6N2M5C0_SALVM</name>
<organism evidence="2">
    <name type="scientific">Salix viminalis</name>
    <name type="common">Common osier</name>
    <name type="synonym">Basket willow</name>
    <dbReference type="NCBI Taxonomy" id="40686"/>
    <lineage>
        <taxon>Eukaryota</taxon>
        <taxon>Viridiplantae</taxon>
        <taxon>Streptophyta</taxon>
        <taxon>Embryophyta</taxon>
        <taxon>Tracheophyta</taxon>
        <taxon>Spermatophyta</taxon>
        <taxon>Magnoliopsida</taxon>
        <taxon>eudicotyledons</taxon>
        <taxon>Gunneridae</taxon>
        <taxon>Pentapetalae</taxon>
        <taxon>rosids</taxon>
        <taxon>fabids</taxon>
        <taxon>Malpighiales</taxon>
        <taxon>Salicaceae</taxon>
        <taxon>Saliceae</taxon>
        <taxon>Salix</taxon>
    </lineage>
</organism>
<evidence type="ECO:0000256" key="1">
    <source>
        <dbReference type="SAM" id="Phobius"/>
    </source>
</evidence>
<sequence length="82" mass="9669">MPDNSTFQYPIIFFRNGIRNKDSLKTLILLPIFILLPEQVKYLYLYIIDTHVYVLYLYLSLSSSISWLPCFSTCSKVHNWGC</sequence>
<gene>
    <name evidence="2" type="ORF">SVIM_LOCUS277833</name>
</gene>